<keyword evidence="2" id="KW-1185">Reference proteome</keyword>
<comment type="caution">
    <text evidence="1">The sequence shown here is derived from an EMBL/GenBank/DDBJ whole genome shotgun (WGS) entry which is preliminary data.</text>
</comment>
<sequence>MSVLSEGSTDVTNVERELFYVAFVFDALVTIRLLAICDVKHADAAG</sequence>
<evidence type="ECO:0000313" key="2">
    <source>
        <dbReference type="Proteomes" id="UP001208570"/>
    </source>
</evidence>
<organism evidence="1 2">
    <name type="scientific">Paralvinella palmiformis</name>
    <dbReference type="NCBI Taxonomy" id="53620"/>
    <lineage>
        <taxon>Eukaryota</taxon>
        <taxon>Metazoa</taxon>
        <taxon>Spiralia</taxon>
        <taxon>Lophotrochozoa</taxon>
        <taxon>Annelida</taxon>
        <taxon>Polychaeta</taxon>
        <taxon>Sedentaria</taxon>
        <taxon>Canalipalpata</taxon>
        <taxon>Terebellida</taxon>
        <taxon>Terebelliformia</taxon>
        <taxon>Alvinellidae</taxon>
        <taxon>Paralvinella</taxon>
    </lineage>
</organism>
<protein>
    <submittedName>
        <fullName evidence="1">Uncharacterized protein</fullName>
    </submittedName>
</protein>
<reference evidence="1" key="1">
    <citation type="journal article" date="2023" name="Mol. Biol. Evol.">
        <title>Third-Generation Sequencing Reveals the Adaptive Role of the Epigenome in Three Deep-Sea Polychaetes.</title>
        <authorList>
            <person name="Perez M."/>
            <person name="Aroh O."/>
            <person name="Sun Y."/>
            <person name="Lan Y."/>
            <person name="Juniper S.K."/>
            <person name="Young C.R."/>
            <person name="Angers B."/>
            <person name="Qian P.Y."/>
        </authorList>
    </citation>
    <scope>NUCLEOTIDE SEQUENCE</scope>
    <source>
        <strain evidence="1">P08H-3</strain>
    </source>
</reference>
<name>A0AAD9JRE9_9ANNE</name>
<evidence type="ECO:0000313" key="1">
    <source>
        <dbReference type="EMBL" id="KAK2157577.1"/>
    </source>
</evidence>
<dbReference type="Proteomes" id="UP001208570">
    <property type="component" value="Unassembled WGS sequence"/>
</dbReference>
<gene>
    <name evidence="1" type="ORF">LSH36_188g00005</name>
</gene>
<proteinExistence type="predicted"/>
<dbReference type="AlphaFoldDB" id="A0AAD9JRE9"/>
<dbReference type="EMBL" id="JAODUP010000188">
    <property type="protein sequence ID" value="KAK2157577.1"/>
    <property type="molecule type" value="Genomic_DNA"/>
</dbReference>
<accession>A0AAD9JRE9</accession>